<feature type="transmembrane region" description="Helical" evidence="1">
    <location>
        <begin position="211"/>
        <end position="231"/>
    </location>
</feature>
<accession>A0A381F7C8</accession>
<feature type="transmembrane region" description="Helical" evidence="1">
    <location>
        <begin position="238"/>
        <end position="256"/>
    </location>
</feature>
<dbReference type="GO" id="GO:0000271">
    <property type="term" value="P:polysaccharide biosynthetic process"/>
    <property type="evidence" value="ECO:0007669"/>
    <property type="project" value="TreeGrafter"/>
</dbReference>
<feature type="transmembrane region" description="Helical" evidence="1">
    <location>
        <begin position="303"/>
        <end position="324"/>
    </location>
</feature>
<feature type="transmembrane region" description="Helical" evidence="1">
    <location>
        <begin position="330"/>
        <end position="348"/>
    </location>
</feature>
<dbReference type="GO" id="GO:0016747">
    <property type="term" value="F:acyltransferase activity, transferring groups other than amino-acyl groups"/>
    <property type="evidence" value="ECO:0007669"/>
    <property type="project" value="InterPro"/>
</dbReference>
<dbReference type="EC" id="2.3.1.-" evidence="4"/>
<dbReference type="PANTHER" id="PTHR23028">
    <property type="entry name" value="ACETYLTRANSFERASE"/>
    <property type="match status" value="1"/>
</dbReference>
<dbReference type="Proteomes" id="UP000185725">
    <property type="component" value="Unassembled WGS sequence"/>
</dbReference>
<evidence type="ECO:0000313" key="6">
    <source>
        <dbReference type="Proteomes" id="UP000255231"/>
    </source>
</evidence>
<keyword evidence="1" id="KW-0812">Transmembrane</keyword>
<evidence type="ECO:0000259" key="2">
    <source>
        <dbReference type="Pfam" id="PF01757"/>
    </source>
</evidence>
<dbReference type="KEGG" id="cil:EG358_03095"/>
<feature type="transmembrane region" description="Helical" evidence="1">
    <location>
        <begin position="262"/>
        <end position="283"/>
    </location>
</feature>
<dbReference type="InterPro" id="IPR002656">
    <property type="entry name" value="Acyl_transf_3_dom"/>
</dbReference>
<dbReference type="GO" id="GO:0016020">
    <property type="term" value="C:membrane"/>
    <property type="evidence" value="ECO:0007669"/>
    <property type="project" value="TreeGrafter"/>
</dbReference>
<evidence type="ECO:0000313" key="4">
    <source>
        <dbReference type="EMBL" id="SUX42407.1"/>
    </source>
</evidence>
<gene>
    <name evidence="4" type="primary">oatA</name>
    <name evidence="4" type="ORF">NCTC13560_01224</name>
    <name evidence="3" type="ORF">SAMN05421682_10195</name>
</gene>
<dbReference type="EMBL" id="FTMF01000001">
    <property type="protein sequence ID" value="SIP87144.1"/>
    <property type="molecule type" value="Genomic_DNA"/>
</dbReference>
<feature type="transmembrane region" description="Helical" evidence="1">
    <location>
        <begin position="20"/>
        <end position="39"/>
    </location>
</feature>
<evidence type="ECO:0000313" key="3">
    <source>
        <dbReference type="EMBL" id="SIP87144.1"/>
    </source>
</evidence>
<dbReference type="AlphaFoldDB" id="A0A381F7C8"/>
<feature type="transmembrane region" description="Helical" evidence="1">
    <location>
        <begin position="45"/>
        <end position="70"/>
    </location>
</feature>
<sequence>MLKKLFSLSISGHRIVGLDILRTVAILLVMISHSKIYLSQDIQNFLSFFLIDGVAVFFVLSGFLIGRIMIKVFTEETSFKQIFNFWARRWLRTLPNYYFILLILIGLEGLVNEKNITSDLFTYSFFLQNLYYPIEKFFPESWSLTVEEWFYLICPLLFFFIHLFLVKNKKITFLISIILIILFANIVRIYYYFNLETKNYFIYDRYFLRQVITRIDAIIYGVLSAWIYVYYPNIFNKYRNINFIIGCIAVLLIHNFESQYQPFQYLLSFTLAAIAIMITLPFLNNIKNIKIKSLQNIIIHISLISYSMYLINLSLVNFWILPLFKIKTDIINFFLFWAITIVISTILYKRLELPFLTLRDKILK</sequence>
<dbReference type="OrthoDB" id="290051at2"/>
<dbReference type="InterPro" id="IPR050879">
    <property type="entry name" value="Acyltransferase_3"/>
</dbReference>
<keyword evidence="5" id="KW-1185">Reference proteome</keyword>
<proteinExistence type="predicted"/>
<evidence type="ECO:0000313" key="5">
    <source>
        <dbReference type="Proteomes" id="UP000185725"/>
    </source>
</evidence>
<protein>
    <submittedName>
        <fullName evidence="4">O-acetyltransferase OatA</fullName>
        <ecNumber evidence="4">2.3.1.-</ecNumber>
    </submittedName>
    <submittedName>
        <fullName evidence="3">Peptidoglycan/LPS O-acetylase OafA/YrhL, contains acyltransferase and SGNH-hydrolase domains</fullName>
    </submittedName>
</protein>
<reference evidence="4 6" key="2">
    <citation type="submission" date="2018-06" db="EMBL/GenBank/DDBJ databases">
        <authorList>
            <consortium name="Pathogen Informatics"/>
            <person name="Doyle S."/>
        </authorList>
    </citation>
    <scope>NUCLEOTIDE SEQUENCE [LARGE SCALE GENOMIC DNA]</scope>
    <source>
        <strain evidence="4 6">NCTC13560</strain>
    </source>
</reference>
<dbReference type="EMBL" id="UFVS01000001">
    <property type="protein sequence ID" value="SUX42407.1"/>
    <property type="molecule type" value="Genomic_DNA"/>
</dbReference>
<organism evidence="4 6">
    <name type="scientific">Chryseobacterium indoltheticum</name>
    <dbReference type="NCBI Taxonomy" id="254"/>
    <lineage>
        <taxon>Bacteria</taxon>
        <taxon>Pseudomonadati</taxon>
        <taxon>Bacteroidota</taxon>
        <taxon>Flavobacteriia</taxon>
        <taxon>Flavobacteriales</taxon>
        <taxon>Weeksellaceae</taxon>
        <taxon>Chryseobacterium group</taxon>
        <taxon>Chryseobacterium</taxon>
    </lineage>
</organism>
<feature type="transmembrane region" description="Helical" evidence="1">
    <location>
        <begin position="149"/>
        <end position="166"/>
    </location>
</feature>
<reference evidence="3 5" key="1">
    <citation type="submission" date="2017-01" db="EMBL/GenBank/DDBJ databases">
        <authorList>
            <person name="Varghese N."/>
            <person name="Submissions S."/>
        </authorList>
    </citation>
    <scope>NUCLEOTIDE SEQUENCE [LARGE SCALE GENOMIC DNA]</scope>
    <source>
        <strain evidence="3 5">ATCC 27950</strain>
    </source>
</reference>
<keyword evidence="4" id="KW-0808">Transferase</keyword>
<keyword evidence="4" id="KW-0012">Acyltransferase</keyword>
<dbReference type="Pfam" id="PF01757">
    <property type="entry name" value="Acyl_transf_3"/>
    <property type="match status" value="1"/>
</dbReference>
<keyword evidence="1" id="KW-0472">Membrane</keyword>
<feature type="transmembrane region" description="Helical" evidence="1">
    <location>
        <begin position="90"/>
        <end position="111"/>
    </location>
</feature>
<dbReference type="RefSeq" id="WP_076557320.1">
    <property type="nucleotide sequence ID" value="NZ_CP033929.1"/>
</dbReference>
<dbReference type="GeneID" id="303675996"/>
<evidence type="ECO:0000256" key="1">
    <source>
        <dbReference type="SAM" id="Phobius"/>
    </source>
</evidence>
<dbReference type="PANTHER" id="PTHR23028:SF53">
    <property type="entry name" value="ACYL_TRANSF_3 DOMAIN-CONTAINING PROTEIN"/>
    <property type="match status" value="1"/>
</dbReference>
<dbReference type="Proteomes" id="UP000255231">
    <property type="component" value="Unassembled WGS sequence"/>
</dbReference>
<keyword evidence="1" id="KW-1133">Transmembrane helix</keyword>
<feature type="transmembrane region" description="Helical" evidence="1">
    <location>
        <begin position="173"/>
        <end position="191"/>
    </location>
</feature>
<name>A0A381F7C8_9FLAO</name>
<feature type="domain" description="Acyltransferase 3" evidence="2">
    <location>
        <begin position="16"/>
        <end position="348"/>
    </location>
</feature>